<sequence>MKAIQMEEVQQALDSFANKEVYVHLETTNGAYAKHFDKNAYNVGAFIRNAKVSFSRAKIVGAESTYRIGLKMEMGWIYAEGVSDWELNDEGQLLLAGHDAQGRLMVALQISDKPFRY</sequence>
<dbReference type="Proteomes" id="UP000581688">
    <property type="component" value="Unassembled WGS sequence"/>
</dbReference>
<reference evidence="1 2" key="1">
    <citation type="submission" date="2020-08" db="EMBL/GenBank/DDBJ databases">
        <title>Genomic Encyclopedia of Type Strains, Phase IV (KMG-IV): sequencing the most valuable type-strain genomes for metagenomic binning, comparative biology and taxonomic classification.</title>
        <authorList>
            <person name="Goeker M."/>
        </authorList>
    </citation>
    <scope>NUCLEOTIDE SEQUENCE [LARGE SCALE GENOMIC DNA]</scope>
    <source>
        <strain evidence="1 2">DSM 19612</strain>
    </source>
</reference>
<dbReference type="RefSeq" id="WP_174496051.1">
    <property type="nucleotide sequence ID" value="NZ_CADDWK010000006.1"/>
</dbReference>
<proteinExistence type="predicted"/>
<gene>
    <name evidence="1" type="ORF">HNQ94_002048</name>
</gene>
<dbReference type="InterPro" id="IPR014934">
    <property type="entry name" value="DUF1806"/>
</dbReference>
<dbReference type="AlphaFoldDB" id="A0A841Q565"/>
<dbReference type="InterPro" id="IPR036492">
    <property type="entry name" value="YojF_sf"/>
</dbReference>
<comment type="caution">
    <text evidence="1">The sequence shown here is derived from an EMBL/GenBank/DDBJ whole genome shotgun (WGS) entry which is preliminary data.</text>
</comment>
<dbReference type="EMBL" id="JACHGH010000005">
    <property type="protein sequence ID" value="MBB6453599.1"/>
    <property type="molecule type" value="Genomic_DNA"/>
</dbReference>
<evidence type="ECO:0008006" key="3">
    <source>
        <dbReference type="Google" id="ProtNLM"/>
    </source>
</evidence>
<protein>
    <recommendedName>
        <fullName evidence="3">DUF1806 family protein</fullName>
    </recommendedName>
</protein>
<name>A0A841Q565_9BACI</name>
<organism evidence="1 2">
    <name type="scientific">Salirhabdus euzebyi</name>
    <dbReference type="NCBI Taxonomy" id="394506"/>
    <lineage>
        <taxon>Bacteria</taxon>
        <taxon>Bacillati</taxon>
        <taxon>Bacillota</taxon>
        <taxon>Bacilli</taxon>
        <taxon>Bacillales</taxon>
        <taxon>Bacillaceae</taxon>
        <taxon>Salirhabdus</taxon>
    </lineage>
</organism>
<dbReference type="Gene3D" id="2.70.180.10">
    <property type="entry name" value="Hypothetical protein YojF"/>
    <property type="match status" value="1"/>
</dbReference>
<evidence type="ECO:0000313" key="2">
    <source>
        <dbReference type="Proteomes" id="UP000581688"/>
    </source>
</evidence>
<accession>A0A841Q565</accession>
<dbReference type="Pfam" id="PF08830">
    <property type="entry name" value="DUF1806"/>
    <property type="match status" value="1"/>
</dbReference>
<dbReference type="SUPFAM" id="SSF89442">
    <property type="entry name" value="Hypothetical protein YojF"/>
    <property type="match status" value="1"/>
</dbReference>
<evidence type="ECO:0000313" key="1">
    <source>
        <dbReference type="EMBL" id="MBB6453599.1"/>
    </source>
</evidence>
<keyword evidence="2" id="KW-1185">Reference proteome</keyword>